<organism evidence="1 2">
    <name type="scientific">Staphylococcus piscifermentans</name>
    <dbReference type="NCBI Taxonomy" id="70258"/>
    <lineage>
        <taxon>Bacteria</taxon>
        <taxon>Bacillati</taxon>
        <taxon>Bacillota</taxon>
        <taxon>Bacilli</taxon>
        <taxon>Bacillales</taxon>
        <taxon>Staphylococcaceae</taxon>
        <taxon>Staphylococcus</taxon>
    </lineage>
</organism>
<sequence>MLSDSTYLKRALKMFLLMTCFLVLSIILAYIFHPSFNTLKSIGDKIPEHLDHEAGLHKVWGFIYENGLRVPSQMFILALIPIPLLYLLNTIFTAVLPGVLLGFLLNFTPYRGFIAIIATIPHYTFEMFGLCVVASGLYKVNQAIIRKITNLFRSNKKENYSLKEALLNLIKAFVLIGLPLIIIAAFLETYVSEWIFKIFT</sequence>
<keyword evidence="2" id="KW-1185">Reference proteome</keyword>
<gene>
    <name evidence="1" type="ORF">SPI02_16530</name>
</gene>
<dbReference type="RefSeq" id="WP_095102399.1">
    <property type="nucleotide sequence ID" value="NZ_BKAR01000020.1"/>
</dbReference>
<evidence type="ECO:0008006" key="3">
    <source>
        <dbReference type="Google" id="ProtNLM"/>
    </source>
</evidence>
<dbReference type="OrthoDB" id="2340020at2"/>
<dbReference type="AlphaFoldDB" id="A0A239TCW5"/>
<dbReference type="Pfam" id="PF01944">
    <property type="entry name" value="SpoIIM"/>
    <property type="match status" value="1"/>
</dbReference>
<evidence type="ECO:0000313" key="2">
    <source>
        <dbReference type="Proteomes" id="UP000321736"/>
    </source>
</evidence>
<name>A0A239TCW5_9STAP</name>
<dbReference type="Proteomes" id="UP000321736">
    <property type="component" value="Unassembled WGS sequence"/>
</dbReference>
<dbReference type="EMBL" id="BKAR01000020">
    <property type="protein sequence ID" value="GEP85068.1"/>
    <property type="molecule type" value="Genomic_DNA"/>
</dbReference>
<comment type="caution">
    <text evidence="1">The sequence shown here is derived from an EMBL/GenBank/DDBJ whole genome shotgun (WGS) entry which is preliminary data.</text>
</comment>
<accession>A0A239TCW5</accession>
<evidence type="ECO:0000313" key="1">
    <source>
        <dbReference type="EMBL" id="GEP85068.1"/>
    </source>
</evidence>
<protein>
    <recommendedName>
        <fullName evidence="3">Stage II sporulation protein M</fullName>
    </recommendedName>
</protein>
<reference evidence="1 2" key="1">
    <citation type="submission" date="2019-07" db="EMBL/GenBank/DDBJ databases">
        <title>Whole genome shotgun sequence of Staphylococcus piscifermentans NBRC 109625.</title>
        <authorList>
            <person name="Hosoyama A."/>
            <person name="Uohara A."/>
            <person name="Ohji S."/>
            <person name="Ichikawa N."/>
        </authorList>
    </citation>
    <scope>NUCLEOTIDE SEQUENCE [LARGE SCALE GENOMIC DNA]</scope>
    <source>
        <strain evidence="1 2">NBRC 109625</strain>
    </source>
</reference>
<proteinExistence type="predicted"/>
<dbReference type="InterPro" id="IPR002798">
    <property type="entry name" value="SpoIIM-like"/>
</dbReference>